<dbReference type="PROSITE" id="PS51012">
    <property type="entry name" value="ABC_TM2"/>
    <property type="match status" value="1"/>
</dbReference>
<dbReference type="InterPro" id="IPR052522">
    <property type="entry name" value="ABC-2_transport_permease"/>
</dbReference>
<protein>
    <recommendedName>
        <fullName evidence="6">Transport permease protein</fullName>
    </recommendedName>
</protein>
<comment type="similarity">
    <text evidence="2 6">Belongs to the ABC-2 integral membrane protein family.</text>
</comment>
<evidence type="ECO:0000256" key="4">
    <source>
        <dbReference type="ARBA" id="ARBA00022989"/>
    </source>
</evidence>
<dbReference type="PIRSF" id="PIRSF006648">
    <property type="entry name" value="DrrB"/>
    <property type="match status" value="1"/>
</dbReference>
<keyword evidence="5 6" id="KW-0472">Membrane</keyword>
<sequence length="274" mass="29552">MDKAVESSNLAPSLREPALLKTNIVGFNTIVIREFNRIIRIWGQTIVPPAITATLYFIIFGSLIGGRIGDMGGYTYIQYIAPGLIMMSVITNSYGNVVSSFFGAKFGKHIEELLVSPLPGWLIVAGYAVGGIVRGMIVGGVVTAITLIFTHMKIHSIGVVISAVLLSSIVFALAGMINAIFAKNFDQISFIPTFVLTPLTYLGGVFYTIKLLPGWAQGISHGNPILYMVNAFRYGFLGVSDVNVGLAYTIMIGAAVVLYVACVWLLYRGVGTRE</sequence>
<accession>A0ABV8SUV4</accession>
<feature type="transmembrane region" description="Helical" evidence="6">
    <location>
        <begin position="76"/>
        <end position="95"/>
    </location>
</feature>
<dbReference type="InterPro" id="IPR013525">
    <property type="entry name" value="ABC2_TM"/>
</dbReference>
<comment type="caution">
    <text evidence="8">The sequence shown here is derived from an EMBL/GenBank/DDBJ whole genome shotgun (WGS) entry which is preliminary data.</text>
</comment>
<dbReference type="RefSeq" id="WP_380598033.1">
    <property type="nucleotide sequence ID" value="NZ_JBHSDU010000003.1"/>
</dbReference>
<dbReference type="PRINTS" id="PR00164">
    <property type="entry name" value="ABC2TRNSPORT"/>
</dbReference>
<evidence type="ECO:0000313" key="8">
    <source>
        <dbReference type="EMBL" id="MFC4310500.1"/>
    </source>
</evidence>
<dbReference type="InterPro" id="IPR047817">
    <property type="entry name" value="ABC2_TM_bact-type"/>
</dbReference>
<comment type="subcellular location">
    <subcellularLocation>
        <location evidence="6">Cell inner membrane</location>
        <topology evidence="6">Multi-pass membrane protein</topology>
    </subcellularLocation>
    <subcellularLocation>
        <location evidence="1">Membrane</location>
        <topology evidence="1">Multi-pass membrane protein</topology>
    </subcellularLocation>
</comment>
<evidence type="ECO:0000259" key="7">
    <source>
        <dbReference type="PROSITE" id="PS51012"/>
    </source>
</evidence>
<reference evidence="9" key="1">
    <citation type="journal article" date="2019" name="Int. J. Syst. Evol. Microbiol.">
        <title>The Global Catalogue of Microorganisms (GCM) 10K type strain sequencing project: providing services to taxonomists for standard genome sequencing and annotation.</title>
        <authorList>
            <consortium name="The Broad Institute Genomics Platform"/>
            <consortium name="The Broad Institute Genome Sequencing Center for Infectious Disease"/>
            <person name="Wu L."/>
            <person name="Ma J."/>
        </authorList>
    </citation>
    <scope>NUCLEOTIDE SEQUENCE [LARGE SCALE GENOMIC DNA]</scope>
    <source>
        <strain evidence="9">CGMCC 1.10759</strain>
    </source>
</reference>
<evidence type="ECO:0000313" key="9">
    <source>
        <dbReference type="Proteomes" id="UP001595904"/>
    </source>
</evidence>
<keyword evidence="6" id="KW-1003">Cell membrane</keyword>
<evidence type="ECO:0000256" key="6">
    <source>
        <dbReference type="RuleBase" id="RU361157"/>
    </source>
</evidence>
<feature type="transmembrane region" description="Helical" evidence="6">
    <location>
        <begin position="188"/>
        <end position="209"/>
    </location>
</feature>
<evidence type="ECO:0000256" key="1">
    <source>
        <dbReference type="ARBA" id="ARBA00004141"/>
    </source>
</evidence>
<keyword evidence="3 6" id="KW-0812">Transmembrane</keyword>
<keyword evidence="6" id="KW-0813">Transport</keyword>
<feature type="transmembrane region" description="Helical" evidence="6">
    <location>
        <begin position="46"/>
        <end position="64"/>
    </location>
</feature>
<feature type="transmembrane region" description="Helical" evidence="6">
    <location>
        <begin position="157"/>
        <end position="182"/>
    </location>
</feature>
<dbReference type="NCBIfam" id="NF011648">
    <property type="entry name" value="PRK15066.1"/>
    <property type="match status" value="1"/>
</dbReference>
<evidence type="ECO:0000256" key="3">
    <source>
        <dbReference type="ARBA" id="ARBA00022692"/>
    </source>
</evidence>
<gene>
    <name evidence="8" type="ORF">ACFPN2_15515</name>
</gene>
<evidence type="ECO:0000256" key="5">
    <source>
        <dbReference type="ARBA" id="ARBA00023136"/>
    </source>
</evidence>
<proteinExistence type="inferred from homology"/>
<feature type="domain" description="ABC transmembrane type-2" evidence="7">
    <location>
        <begin position="40"/>
        <end position="269"/>
    </location>
</feature>
<keyword evidence="9" id="KW-1185">Reference proteome</keyword>
<keyword evidence="4 6" id="KW-1133">Transmembrane helix</keyword>
<dbReference type="InterPro" id="IPR000412">
    <property type="entry name" value="ABC_2_transport"/>
</dbReference>
<dbReference type="PANTHER" id="PTHR43332">
    <property type="entry name" value="INNER MEMBRANE TRANSPORT PERMEASE YADH-RELATED"/>
    <property type="match status" value="1"/>
</dbReference>
<dbReference type="Pfam" id="PF01061">
    <property type="entry name" value="ABC2_membrane"/>
    <property type="match status" value="1"/>
</dbReference>
<dbReference type="Proteomes" id="UP001595904">
    <property type="component" value="Unassembled WGS sequence"/>
</dbReference>
<dbReference type="PANTHER" id="PTHR43332:SF2">
    <property type="entry name" value="INNER MEMBRANE TRANSPORT PERMEASE YADH"/>
    <property type="match status" value="1"/>
</dbReference>
<organism evidence="8 9">
    <name type="scientific">Steroidobacter flavus</name>
    <dbReference type="NCBI Taxonomy" id="1842136"/>
    <lineage>
        <taxon>Bacteria</taxon>
        <taxon>Pseudomonadati</taxon>
        <taxon>Pseudomonadota</taxon>
        <taxon>Gammaproteobacteria</taxon>
        <taxon>Steroidobacterales</taxon>
        <taxon>Steroidobacteraceae</taxon>
        <taxon>Steroidobacter</taxon>
    </lineage>
</organism>
<feature type="transmembrane region" description="Helical" evidence="6">
    <location>
        <begin position="245"/>
        <end position="267"/>
    </location>
</feature>
<feature type="transmembrane region" description="Helical" evidence="6">
    <location>
        <begin position="121"/>
        <end position="150"/>
    </location>
</feature>
<evidence type="ECO:0000256" key="2">
    <source>
        <dbReference type="ARBA" id="ARBA00007783"/>
    </source>
</evidence>
<dbReference type="EMBL" id="JBHSDU010000003">
    <property type="protein sequence ID" value="MFC4310500.1"/>
    <property type="molecule type" value="Genomic_DNA"/>
</dbReference>
<name>A0ABV8SUV4_9GAMM</name>